<evidence type="ECO:0000313" key="10">
    <source>
        <dbReference type="EMBL" id="QSQ09707.1"/>
    </source>
</evidence>
<comment type="domain">
    <text evidence="8">The N-terminal domain determines nucleotide recognition and specific binding, while the C-terminal domain determines the specific binding to the target protein.</text>
</comment>
<comment type="cofactor">
    <cofactor evidence="8">
        <name>Mg(2+)</name>
        <dbReference type="ChEBI" id="CHEBI:18420"/>
    </cofactor>
</comment>
<evidence type="ECO:0000256" key="5">
    <source>
        <dbReference type="ARBA" id="ARBA00022842"/>
    </source>
</evidence>
<feature type="binding site" evidence="8">
    <location>
        <position position="96"/>
    </location>
    <ligand>
        <name>GTP</name>
        <dbReference type="ChEBI" id="CHEBI:37565"/>
    </ligand>
</feature>
<dbReference type="InterPro" id="IPR029044">
    <property type="entry name" value="Nucleotide-diphossugar_trans"/>
</dbReference>
<keyword evidence="7 8" id="KW-0501">Molybdenum cofactor biosynthesis</keyword>
<dbReference type="HAMAP" id="MF_00316">
    <property type="entry name" value="MobA"/>
    <property type="match status" value="1"/>
</dbReference>
<keyword evidence="11" id="KW-1185">Reference proteome</keyword>
<keyword evidence="6 8" id="KW-0342">GTP-binding</keyword>
<comment type="catalytic activity">
    <reaction evidence="8">
        <text>Mo-molybdopterin + GTP + H(+) = Mo-molybdopterin guanine dinucleotide + diphosphate</text>
        <dbReference type="Rhea" id="RHEA:34243"/>
        <dbReference type="ChEBI" id="CHEBI:15378"/>
        <dbReference type="ChEBI" id="CHEBI:33019"/>
        <dbReference type="ChEBI" id="CHEBI:37565"/>
        <dbReference type="ChEBI" id="CHEBI:71302"/>
        <dbReference type="ChEBI" id="CHEBI:71310"/>
        <dbReference type="EC" id="2.7.7.77"/>
    </reaction>
</comment>
<keyword evidence="3 8" id="KW-0479">Metal-binding</keyword>
<feature type="binding site" evidence="8">
    <location>
        <begin position="10"/>
        <end position="12"/>
    </location>
    <ligand>
        <name>GTP</name>
        <dbReference type="ChEBI" id="CHEBI:37565"/>
    </ligand>
</feature>
<comment type="function">
    <text evidence="8">Transfers a GMP moiety from GTP to Mo-molybdopterin (Mo-MPT) cofactor (Moco or molybdenum cofactor) to form Mo-molybdopterin guanine dinucleotide (Mo-MGD) cofactor.</text>
</comment>
<dbReference type="PANTHER" id="PTHR19136">
    <property type="entry name" value="MOLYBDENUM COFACTOR GUANYLYLTRANSFERASE"/>
    <property type="match status" value="1"/>
</dbReference>
<dbReference type="SUPFAM" id="SSF53448">
    <property type="entry name" value="Nucleotide-diphospho-sugar transferases"/>
    <property type="match status" value="1"/>
</dbReference>
<keyword evidence="10" id="KW-0548">Nucleotidyltransferase</keyword>
<evidence type="ECO:0000256" key="1">
    <source>
        <dbReference type="ARBA" id="ARBA00022490"/>
    </source>
</evidence>
<dbReference type="AlphaFoldDB" id="A0A8A0RQN2"/>
<dbReference type="GO" id="GO:0046872">
    <property type="term" value="F:metal ion binding"/>
    <property type="evidence" value="ECO:0007669"/>
    <property type="project" value="UniProtKB-KW"/>
</dbReference>
<comment type="similarity">
    <text evidence="8">Belongs to the MobA family.</text>
</comment>
<keyword evidence="1 8" id="KW-0963">Cytoplasm</keyword>
<feature type="domain" description="MobA-like NTP transferase" evidence="9">
    <location>
        <begin position="7"/>
        <end position="159"/>
    </location>
</feature>
<dbReference type="InterPro" id="IPR013482">
    <property type="entry name" value="Molybde_CF_guanTrfase"/>
</dbReference>
<feature type="binding site" evidence="8">
    <location>
        <position position="96"/>
    </location>
    <ligand>
        <name>Mg(2+)</name>
        <dbReference type="ChEBI" id="CHEBI:18420"/>
    </ligand>
</feature>
<feature type="binding site" evidence="8">
    <location>
        <position position="67"/>
    </location>
    <ligand>
        <name>GTP</name>
        <dbReference type="ChEBI" id="CHEBI:37565"/>
    </ligand>
</feature>
<reference evidence="10" key="1">
    <citation type="submission" date="2020-07" db="EMBL/GenBank/DDBJ databases">
        <title>Koleobacter methoxysyntrophicus gen. nov., sp. nov., a novel anaerobic bacterium isolated from deep subsurface oil field and proposal of Koleobacterales ord. nov. in the phylum Firmicutes.</title>
        <authorList>
            <person name="Sakamoto S."/>
            <person name="Tamaki H."/>
        </authorList>
    </citation>
    <scope>NUCLEOTIDE SEQUENCE</scope>
    <source>
        <strain evidence="10">NRmbB1</strain>
    </source>
</reference>
<dbReference type="GO" id="GO:0061603">
    <property type="term" value="F:molybdenum cofactor guanylyltransferase activity"/>
    <property type="evidence" value="ECO:0007669"/>
    <property type="project" value="UniProtKB-EC"/>
</dbReference>
<accession>A0A8A0RQN2</accession>
<dbReference type="GO" id="GO:0006777">
    <property type="term" value="P:Mo-molybdopterin cofactor biosynthetic process"/>
    <property type="evidence" value="ECO:0007669"/>
    <property type="project" value="UniProtKB-KW"/>
</dbReference>
<name>A0A8A0RQN2_9FIRM</name>
<gene>
    <name evidence="8 10" type="primary">mobA</name>
    <name evidence="10" type="ORF">H0A61_02086</name>
</gene>
<protein>
    <recommendedName>
        <fullName evidence="8">Probable molybdenum cofactor guanylyltransferase</fullName>
        <shortName evidence="8">MoCo guanylyltransferase</shortName>
        <ecNumber evidence="8">2.7.7.77</ecNumber>
    </recommendedName>
    <alternativeName>
        <fullName evidence="8">GTP:molybdopterin guanylyltransferase</fullName>
    </alternativeName>
    <alternativeName>
        <fullName evidence="8">Mo-MPT guanylyltransferase</fullName>
    </alternativeName>
    <alternativeName>
        <fullName evidence="8">Molybdopterin guanylyltransferase</fullName>
    </alternativeName>
    <alternativeName>
        <fullName evidence="8">Molybdopterin-guanine dinucleotide synthase</fullName>
        <shortName evidence="8">MGD synthase</shortName>
    </alternativeName>
</protein>
<sequence>MKEFNSAIILAGGKSSRMKFNKALVQIGEKTCMEIIIEKLKREFNELIIVTKNKNIFPFAGVKVVEDELDGYSPAIGLYSGLIASGSLYNYLIACDMPFISLRAIYELRNSIEKGSEVIAFSKDGFIEPFNAVYSKKLIPRIEYNLKKGEKGLFRLIKSSKLVELDIKNLPFKFDERVFSNINTMKDLELIKEKYCDID</sequence>
<proteinExistence type="inferred from homology"/>
<dbReference type="EMBL" id="CP059066">
    <property type="protein sequence ID" value="QSQ09707.1"/>
    <property type="molecule type" value="Genomic_DNA"/>
</dbReference>
<dbReference type="GO" id="GO:0005737">
    <property type="term" value="C:cytoplasm"/>
    <property type="evidence" value="ECO:0007669"/>
    <property type="project" value="UniProtKB-SubCell"/>
</dbReference>
<dbReference type="CDD" id="cd02503">
    <property type="entry name" value="MobA"/>
    <property type="match status" value="1"/>
</dbReference>
<dbReference type="PANTHER" id="PTHR19136:SF81">
    <property type="entry name" value="MOLYBDENUM COFACTOR GUANYLYLTRANSFERASE"/>
    <property type="match status" value="1"/>
</dbReference>
<evidence type="ECO:0000259" key="9">
    <source>
        <dbReference type="Pfam" id="PF12804"/>
    </source>
</evidence>
<evidence type="ECO:0000256" key="7">
    <source>
        <dbReference type="ARBA" id="ARBA00023150"/>
    </source>
</evidence>
<dbReference type="Pfam" id="PF12804">
    <property type="entry name" value="NTP_transf_3"/>
    <property type="match status" value="1"/>
</dbReference>
<dbReference type="GO" id="GO:0005525">
    <property type="term" value="F:GTP binding"/>
    <property type="evidence" value="ECO:0007669"/>
    <property type="project" value="UniProtKB-UniRule"/>
</dbReference>
<organism evidence="10 11">
    <name type="scientific">Koleobacter methoxysyntrophicus</name>
    <dbReference type="NCBI Taxonomy" id="2751313"/>
    <lineage>
        <taxon>Bacteria</taxon>
        <taxon>Bacillati</taxon>
        <taxon>Bacillota</taxon>
        <taxon>Clostridia</taxon>
        <taxon>Koleobacterales</taxon>
        <taxon>Koleobacteraceae</taxon>
        <taxon>Koleobacter</taxon>
    </lineage>
</organism>
<evidence type="ECO:0000256" key="2">
    <source>
        <dbReference type="ARBA" id="ARBA00022679"/>
    </source>
</evidence>
<keyword evidence="5 8" id="KW-0460">Magnesium</keyword>
<evidence type="ECO:0000256" key="3">
    <source>
        <dbReference type="ARBA" id="ARBA00022723"/>
    </source>
</evidence>
<dbReference type="KEGG" id="kme:H0A61_02086"/>
<feature type="binding site" evidence="8">
    <location>
        <position position="22"/>
    </location>
    <ligand>
        <name>GTP</name>
        <dbReference type="ChEBI" id="CHEBI:37565"/>
    </ligand>
</feature>
<dbReference type="RefSeq" id="WP_206707047.1">
    <property type="nucleotide sequence ID" value="NZ_CP059066.1"/>
</dbReference>
<comment type="caution">
    <text evidence="8">Lacks conserved residue(s) required for the propagation of feature annotation.</text>
</comment>
<evidence type="ECO:0000256" key="4">
    <source>
        <dbReference type="ARBA" id="ARBA00022741"/>
    </source>
</evidence>
<dbReference type="EC" id="2.7.7.77" evidence="8"/>
<dbReference type="Gene3D" id="3.90.550.10">
    <property type="entry name" value="Spore Coat Polysaccharide Biosynthesis Protein SpsA, Chain A"/>
    <property type="match status" value="1"/>
</dbReference>
<evidence type="ECO:0000256" key="8">
    <source>
        <dbReference type="HAMAP-Rule" id="MF_00316"/>
    </source>
</evidence>
<comment type="subcellular location">
    <subcellularLocation>
        <location evidence="8">Cytoplasm</location>
    </subcellularLocation>
</comment>
<dbReference type="Proteomes" id="UP000662904">
    <property type="component" value="Chromosome"/>
</dbReference>
<dbReference type="InterPro" id="IPR025877">
    <property type="entry name" value="MobA-like_NTP_Trfase"/>
</dbReference>
<evidence type="ECO:0000313" key="11">
    <source>
        <dbReference type="Proteomes" id="UP000662904"/>
    </source>
</evidence>
<keyword evidence="4 8" id="KW-0547">Nucleotide-binding</keyword>
<keyword evidence="2 8" id="KW-0808">Transferase</keyword>
<evidence type="ECO:0000256" key="6">
    <source>
        <dbReference type="ARBA" id="ARBA00023134"/>
    </source>
</evidence>